<evidence type="ECO:0000256" key="11">
    <source>
        <dbReference type="ARBA" id="ARBA00023180"/>
    </source>
</evidence>
<evidence type="ECO:0000256" key="1">
    <source>
        <dbReference type="ARBA" id="ARBA00003436"/>
    </source>
</evidence>
<feature type="domain" description="Cadherin" evidence="14">
    <location>
        <begin position="450"/>
        <end position="571"/>
    </location>
</feature>
<feature type="domain" description="Cadherin" evidence="14">
    <location>
        <begin position="240"/>
        <end position="344"/>
    </location>
</feature>
<proteinExistence type="predicted"/>
<evidence type="ECO:0000256" key="9">
    <source>
        <dbReference type="ARBA" id="ARBA00022989"/>
    </source>
</evidence>
<feature type="domain" description="Cadherin" evidence="14">
    <location>
        <begin position="24"/>
        <end position="130"/>
    </location>
</feature>
<dbReference type="Ensembl" id="ENSZALT00000008346.1">
    <property type="protein sequence ID" value="ENSZALP00000005643.1"/>
    <property type="gene ID" value="ENSZALG00000005240.1"/>
</dbReference>
<feature type="chain" id="PRO_5034895406" description="Cadherin domain-containing protein" evidence="13">
    <location>
        <begin position="26"/>
        <end position="752"/>
    </location>
</feature>
<evidence type="ECO:0000256" key="7">
    <source>
        <dbReference type="ARBA" id="ARBA00022837"/>
    </source>
</evidence>
<dbReference type="PANTHER" id="PTHR24028">
    <property type="entry name" value="CADHERIN-87A"/>
    <property type="match status" value="1"/>
</dbReference>
<dbReference type="FunFam" id="2.60.40.60:FF:000129">
    <property type="entry name" value="protocadherin alpha-C2 isoform X1"/>
    <property type="match status" value="1"/>
</dbReference>
<dbReference type="FunFam" id="2.60.40.60:FF:000018">
    <property type="entry name" value="Protocadherin gamma c3"/>
    <property type="match status" value="1"/>
</dbReference>
<dbReference type="InterPro" id="IPR002126">
    <property type="entry name" value="Cadherin-like_dom"/>
</dbReference>
<comment type="function">
    <text evidence="1">Potential calcium-dependent cell-adhesion protein. May be involved in the establishment and maintenance of specific neuronal connections in the brain.</text>
</comment>
<feature type="domain" description="Cadherin" evidence="14">
    <location>
        <begin position="572"/>
        <end position="679"/>
    </location>
</feature>
<sequence length="752" mass="82782">YMSEEQLPGRAAALLLVLCVSGMRAETARYSVPEEAERSSFVANIAKDLGLTGEELLARRARVVPEGEKQYLQLNQHTGDLVVREQMDREELCGQSEPCLVRFEVLLESPLQSFRAEVRLIDINDHAPVFLNKEIVLKIPESAMLGTRFLLERAHDPDVGNNSLQHYSISSNEYFLVYTRRRSDGRKYAELVLDRALDREQQAEVAFSITAVDGGNPPRSGTASIRVVVLDINDNSPVFTQTLYKVSVMENSSEDTIVVVVSASDLDEGTNGEIVYSIVQNPEENLQTFKINPETGQIRLKKPLDYEEKKSYEIDVQATDGGDLSTHCNVEVQVKDVNDNAPEVIITSLTSTLSEAAPPDTVVALFNVRDRDSGDNGRTTCELTGEQPFRITLLAADAYALVTSETLDREQVEEYNVTLRARDEGSPALSTSKTLLVRLLDVNDNAPTFTQAIYTMVMSENEPAGRSLGRLSATDPDAGENARVRYWLVPPPTGTLAAASFVSNDYFSVSYGSRTNGDKYLELVLEKSLDREEHAEMGFSVIAVDGGSPPRSGTIETSIIIVDVNDNAPKFTQDRYIGKVQENMPEGSVVLNVLATDPDAGVNGDISYQLNEVVGQSDSAFVIDPLTGEIKLTKPLDFETADAHELSVRATDGGGLSAICKVLDLFFLIFRTIQLLPKLVMSSVKCKNDFLTSGNHGICVYCVTMPREISALFALDSGCLFLRYELCLQILNICICFRIAAWGSRELLPPSH</sequence>
<accession>A0A8D2MDM2</accession>
<feature type="signal peptide" evidence="13">
    <location>
        <begin position="1"/>
        <end position="25"/>
    </location>
</feature>
<feature type="domain" description="Cadherin" evidence="14">
    <location>
        <begin position="131"/>
        <end position="239"/>
    </location>
</feature>
<dbReference type="PRINTS" id="PR00205">
    <property type="entry name" value="CADHERIN"/>
</dbReference>
<dbReference type="PROSITE" id="PS50268">
    <property type="entry name" value="CADHERIN_2"/>
    <property type="match status" value="6"/>
</dbReference>
<name>A0A8D2MDM2_ZONAL</name>
<dbReference type="FunFam" id="2.60.40.60:FF:000006">
    <property type="entry name" value="Protocadherin alpha 2"/>
    <property type="match status" value="1"/>
</dbReference>
<dbReference type="SUPFAM" id="SSF49313">
    <property type="entry name" value="Cadherin-like"/>
    <property type="match status" value="6"/>
</dbReference>
<keyword evidence="8" id="KW-0130">Cell adhesion</keyword>
<dbReference type="Pfam" id="PF00028">
    <property type="entry name" value="Cadherin"/>
    <property type="match status" value="5"/>
</dbReference>
<keyword evidence="5 13" id="KW-0732">Signal</keyword>
<dbReference type="Proteomes" id="UP000694413">
    <property type="component" value="Unassembled WGS sequence"/>
</dbReference>
<dbReference type="FunFam" id="2.60.40.60:FF:000002">
    <property type="entry name" value="Protocadherin alpha 2"/>
    <property type="match status" value="2"/>
</dbReference>
<dbReference type="GO" id="GO:0005509">
    <property type="term" value="F:calcium ion binding"/>
    <property type="evidence" value="ECO:0007669"/>
    <property type="project" value="UniProtKB-UniRule"/>
</dbReference>
<evidence type="ECO:0000259" key="14">
    <source>
        <dbReference type="PROSITE" id="PS50268"/>
    </source>
</evidence>
<dbReference type="PANTHER" id="PTHR24028:SF118">
    <property type="entry name" value="PROTOCADHERIN BETA-1"/>
    <property type="match status" value="1"/>
</dbReference>
<evidence type="ECO:0000256" key="3">
    <source>
        <dbReference type="ARBA" id="ARBA00022475"/>
    </source>
</evidence>
<keyword evidence="4" id="KW-0812">Transmembrane</keyword>
<evidence type="ECO:0000256" key="12">
    <source>
        <dbReference type="PROSITE-ProRule" id="PRU00043"/>
    </source>
</evidence>
<keyword evidence="3" id="KW-1003">Cell membrane</keyword>
<dbReference type="Pfam" id="PF08266">
    <property type="entry name" value="Cadherin_2"/>
    <property type="match status" value="1"/>
</dbReference>
<protein>
    <recommendedName>
        <fullName evidence="14">Cadherin domain-containing protein</fullName>
    </recommendedName>
</protein>
<keyword evidence="16" id="KW-1185">Reference proteome</keyword>
<evidence type="ECO:0000256" key="4">
    <source>
        <dbReference type="ARBA" id="ARBA00022692"/>
    </source>
</evidence>
<dbReference type="InterPro" id="IPR050174">
    <property type="entry name" value="Protocadherin/Cadherin-CA"/>
</dbReference>
<feature type="domain" description="Cadherin" evidence="14">
    <location>
        <begin position="345"/>
        <end position="449"/>
    </location>
</feature>
<dbReference type="InterPro" id="IPR020894">
    <property type="entry name" value="Cadherin_CS"/>
</dbReference>
<dbReference type="InterPro" id="IPR013164">
    <property type="entry name" value="Cadherin_N"/>
</dbReference>
<dbReference type="PROSITE" id="PS00232">
    <property type="entry name" value="CADHERIN_1"/>
    <property type="match status" value="3"/>
</dbReference>
<dbReference type="GO" id="GO:0007156">
    <property type="term" value="P:homophilic cell adhesion via plasma membrane adhesion molecules"/>
    <property type="evidence" value="ECO:0007669"/>
    <property type="project" value="InterPro"/>
</dbReference>
<dbReference type="InterPro" id="IPR015919">
    <property type="entry name" value="Cadherin-like_sf"/>
</dbReference>
<evidence type="ECO:0000256" key="2">
    <source>
        <dbReference type="ARBA" id="ARBA00004251"/>
    </source>
</evidence>
<evidence type="ECO:0000256" key="13">
    <source>
        <dbReference type="SAM" id="SignalP"/>
    </source>
</evidence>
<dbReference type="CDD" id="cd11304">
    <property type="entry name" value="Cadherin_repeat"/>
    <property type="match status" value="5"/>
</dbReference>
<evidence type="ECO:0000256" key="6">
    <source>
        <dbReference type="ARBA" id="ARBA00022737"/>
    </source>
</evidence>
<dbReference type="AlphaFoldDB" id="A0A8D2MDM2"/>
<evidence type="ECO:0000256" key="10">
    <source>
        <dbReference type="ARBA" id="ARBA00023136"/>
    </source>
</evidence>
<keyword evidence="11" id="KW-0325">Glycoprotein</keyword>
<evidence type="ECO:0000313" key="15">
    <source>
        <dbReference type="Ensembl" id="ENSZALP00000005643.1"/>
    </source>
</evidence>
<evidence type="ECO:0000256" key="5">
    <source>
        <dbReference type="ARBA" id="ARBA00022729"/>
    </source>
</evidence>
<evidence type="ECO:0000256" key="8">
    <source>
        <dbReference type="ARBA" id="ARBA00022889"/>
    </source>
</evidence>
<evidence type="ECO:0000313" key="16">
    <source>
        <dbReference type="Proteomes" id="UP000694413"/>
    </source>
</evidence>
<comment type="subcellular location">
    <subcellularLocation>
        <location evidence="2">Cell membrane</location>
        <topology evidence="2">Single-pass type I membrane protein</topology>
    </subcellularLocation>
</comment>
<dbReference type="SMART" id="SM00112">
    <property type="entry name" value="CA"/>
    <property type="match status" value="6"/>
</dbReference>
<keyword evidence="6" id="KW-0677">Repeat</keyword>
<dbReference type="FunFam" id="2.60.40.60:FF:000007">
    <property type="entry name" value="Protocadherin alpha 2"/>
    <property type="match status" value="1"/>
</dbReference>
<organism evidence="15 16">
    <name type="scientific">Zonotrichia albicollis</name>
    <name type="common">White-throated sparrow</name>
    <name type="synonym">Fringilla albicollis</name>
    <dbReference type="NCBI Taxonomy" id="44394"/>
    <lineage>
        <taxon>Eukaryota</taxon>
        <taxon>Metazoa</taxon>
        <taxon>Chordata</taxon>
        <taxon>Craniata</taxon>
        <taxon>Vertebrata</taxon>
        <taxon>Euteleostomi</taxon>
        <taxon>Archelosauria</taxon>
        <taxon>Archosauria</taxon>
        <taxon>Dinosauria</taxon>
        <taxon>Saurischia</taxon>
        <taxon>Theropoda</taxon>
        <taxon>Coelurosauria</taxon>
        <taxon>Aves</taxon>
        <taxon>Neognathae</taxon>
        <taxon>Neoaves</taxon>
        <taxon>Telluraves</taxon>
        <taxon>Australaves</taxon>
        <taxon>Passeriformes</taxon>
        <taxon>Passerellidae</taxon>
        <taxon>Zonotrichia</taxon>
    </lineage>
</organism>
<keyword evidence="9" id="KW-1133">Transmembrane helix</keyword>
<reference evidence="15" key="2">
    <citation type="submission" date="2025-09" db="UniProtKB">
        <authorList>
            <consortium name="Ensembl"/>
        </authorList>
    </citation>
    <scope>IDENTIFICATION</scope>
</reference>
<reference evidence="15" key="1">
    <citation type="submission" date="2025-08" db="UniProtKB">
        <authorList>
            <consortium name="Ensembl"/>
        </authorList>
    </citation>
    <scope>IDENTIFICATION</scope>
</reference>
<dbReference type="GO" id="GO:0005886">
    <property type="term" value="C:plasma membrane"/>
    <property type="evidence" value="ECO:0007669"/>
    <property type="project" value="UniProtKB-SubCell"/>
</dbReference>
<keyword evidence="7 12" id="KW-0106">Calcium</keyword>
<keyword evidence="10" id="KW-0472">Membrane</keyword>
<dbReference type="Gene3D" id="2.60.40.60">
    <property type="entry name" value="Cadherins"/>
    <property type="match status" value="6"/>
</dbReference>